<gene>
    <name evidence="1" type="ORF">Amon02_000516400</name>
</gene>
<sequence length="82" mass="9578">MDVFKSSRLWKLNVIFPTISDDWRVAMNEDAALLGTHVHSMDDDDLRELDDVIGDLISWVHSTDLRTDDEHLNKTNKKRKKI</sequence>
<protein>
    <submittedName>
        <fullName evidence="1">Unnamed protein product</fullName>
    </submittedName>
</protein>
<comment type="caution">
    <text evidence="1">The sequence shown here is derived from an EMBL/GenBank/DDBJ whole genome shotgun (WGS) entry which is preliminary data.</text>
</comment>
<keyword evidence="2" id="KW-1185">Reference proteome</keyword>
<name>A0ACB5T591_AMBMO</name>
<evidence type="ECO:0000313" key="2">
    <source>
        <dbReference type="Proteomes" id="UP001165064"/>
    </source>
</evidence>
<dbReference type="EMBL" id="BSXS01003724">
    <property type="protein sequence ID" value="GME81837.1"/>
    <property type="molecule type" value="Genomic_DNA"/>
</dbReference>
<accession>A0ACB5T591</accession>
<proteinExistence type="predicted"/>
<dbReference type="Proteomes" id="UP001165064">
    <property type="component" value="Unassembled WGS sequence"/>
</dbReference>
<organism evidence="1 2">
    <name type="scientific">Ambrosiozyma monospora</name>
    <name type="common">Yeast</name>
    <name type="synonym">Endomycopsis monosporus</name>
    <dbReference type="NCBI Taxonomy" id="43982"/>
    <lineage>
        <taxon>Eukaryota</taxon>
        <taxon>Fungi</taxon>
        <taxon>Dikarya</taxon>
        <taxon>Ascomycota</taxon>
        <taxon>Saccharomycotina</taxon>
        <taxon>Pichiomycetes</taxon>
        <taxon>Pichiales</taxon>
        <taxon>Pichiaceae</taxon>
        <taxon>Ambrosiozyma</taxon>
    </lineage>
</organism>
<evidence type="ECO:0000313" key="1">
    <source>
        <dbReference type="EMBL" id="GME81837.1"/>
    </source>
</evidence>
<reference evidence="1" key="1">
    <citation type="submission" date="2023-04" db="EMBL/GenBank/DDBJ databases">
        <title>Ambrosiozyma monospora NBRC 10751.</title>
        <authorList>
            <person name="Ichikawa N."/>
            <person name="Sato H."/>
            <person name="Tonouchi N."/>
        </authorList>
    </citation>
    <scope>NUCLEOTIDE SEQUENCE</scope>
    <source>
        <strain evidence="1">NBRC 10751</strain>
    </source>
</reference>